<proteinExistence type="predicted"/>
<feature type="transmembrane region" description="Helical" evidence="2">
    <location>
        <begin position="293"/>
        <end position="312"/>
    </location>
</feature>
<dbReference type="Proteomes" id="UP001501736">
    <property type="component" value="Unassembled WGS sequence"/>
</dbReference>
<feature type="transmembrane region" description="Helical" evidence="2">
    <location>
        <begin position="214"/>
        <end position="234"/>
    </location>
</feature>
<dbReference type="InterPro" id="IPR018650">
    <property type="entry name" value="STSV1_Orf64"/>
</dbReference>
<name>A0ABP6RG13_9MICC</name>
<keyword evidence="4" id="KW-1185">Reference proteome</keyword>
<feature type="region of interest" description="Disordered" evidence="1">
    <location>
        <begin position="323"/>
        <end position="348"/>
    </location>
</feature>
<dbReference type="Pfam" id="PF09852">
    <property type="entry name" value="DUF2079"/>
    <property type="match status" value="1"/>
</dbReference>
<feature type="transmembrane region" description="Helical" evidence="2">
    <location>
        <begin position="109"/>
        <end position="142"/>
    </location>
</feature>
<comment type="caution">
    <text evidence="3">The sequence shown here is derived from an EMBL/GenBank/DDBJ whole genome shotgun (WGS) entry which is preliminary data.</text>
</comment>
<feature type="transmembrane region" description="Helical" evidence="2">
    <location>
        <begin position="254"/>
        <end position="273"/>
    </location>
</feature>
<evidence type="ECO:0000313" key="4">
    <source>
        <dbReference type="Proteomes" id="UP001501736"/>
    </source>
</evidence>
<reference evidence="4" key="1">
    <citation type="journal article" date="2019" name="Int. J. Syst. Evol. Microbiol.">
        <title>The Global Catalogue of Microorganisms (GCM) 10K type strain sequencing project: providing services to taxonomists for standard genome sequencing and annotation.</title>
        <authorList>
            <consortium name="The Broad Institute Genomics Platform"/>
            <consortium name="The Broad Institute Genome Sequencing Center for Infectious Disease"/>
            <person name="Wu L."/>
            <person name="Ma J."/>
        </authorList>
    </citation>
    <scope>NUCLEOTIDE SEQUENCE [LARGE SCALE GENOMIC DNA]</scope>
    <source>
        <strain evidence="4">JCM 11483</strain>
    </source>
</reference>
<keyword evidence="2" id="KW-1133">Transmembrane helix</keyword>
<evidence type="ECO:0000256" key="1">
    <source>
        <dbReference type="SAM" id="MobiDB-lite"/>
    </source>
</evidence>
<dbReference type="EMBL" id="BAAAYG010000004">
    <property type="protein sequence ID" value="GAA3283539.1"/>
    <property type="molecule type" value="Genomic_DNA"/>
</dbReference>
<feature type="transmembrane region" description="Helical" evidence="2">
    <location>
        <begin position="186"/>
        <end position="208"/>
    </location>
</feature>
<keyword evidence="2" id="KW-0812">Transmembrane</keyword>
<organism evidence="3 4">
    <name type="scientific">Nesterenkonia halobia</name>
    <dbReference type="NCBI Taxonomy" id="37922"/>
    <lineage>
        <taxon>Bacteria</taxon>
        <taxon>Bacillati</taxon>
        <taxon>Actinomycetota</taxon>
        <taxon>Actinomycetes</taxon>
        <taxon>Micrococcales</taxon>
        <taxon>Micrococcaceae</taxon>
        <taxon>Nesterenkonia</taxon>
    </lineage>
</organism>
<protein>
    <submittedName>
        <fullName evidence="3">DUF2079 domain-containing protein</fullName>
    </submittedName>
</protein>
<feature type="transmembrane region" description="Helical" evidence="2">
    <location>
        <begin position="78"/>
        <end position="97"/>
    </location>
</feature>
<evidence type="ECO:0000256" key="2">
    <source>
        <dbReference type="SAM" id="Phobius"/>
    </source>
</evidence>
<feature type="compositionally biased region" description="Low complexity" evidence="1">
    <location>
        <begin position="329"/>
        <end position="348"/>
    </location>
</feature>
<keyword evidence="2" id="KW-0472">Membrane</keyword>
<sequence>MAAASVLYLVHSLLRYATFSAKGFDLGIFDQAVRQYALFKAPIVPIKGEDFHLLGDHFHPVLVVLAPLYWIWDDPRMLNIALILLLASAALPTYLVARGWFGHRTGMVAVGALLLGWPFQAIVNWDFHEIAVGVPLIAWIIWATERGRIRLTVGLSAALLLVREDMGVTLVAIALVLLLRRRWTAAALTAALGVAGYWFATDVVIPHFSPSGDFGYWEFTALGASAGAAVVFLLTQPWHAATILVDHPLKIALWLLHFVPLWLLPLASPYAILGAPILLSRLFNDRLNVWSPVYQYDAILAPIFLLAALDTVRRIQAVRARRARRTRSPARQASEHAASSTPAATTAATTARNRRWGTAVPATALAVSVVGTLFFPQVFPLQRTVTASWSFDERVAAHQRAVEAVPDGVCVEAADTAAPHLVDRTRVGLNGTTDASRLSWLIIDDTVSELGGNDPLTPEEAFDRADRLGFEPVISDDAGLWVLHREVDDAVDASCAEYLRR</sequence>
<feature type="transmembrane region" description="Helical" evidence="2">
    <location>
        <begin position="53"/>
        <end position="72"/>
    </location>
</feature>
<gene>
    <name evidence="3" type="ORF">GCM10020260_12480</name>
</gene>
<evidence type="ECO:0000313" key="3">
    <source>
        <dbReference type="EMBL" id="GAA3283539.1"/>
    </source>
</evidence>
<accession>A0ABP6RG13</accession>